<reference evidence="11 12" key="1">
    <citation type="submission" date="2021-08" db="EMBL/GenBank/DDBJ databases">
        <authorList>
            <person name="Tuo L."/>
        </authorList>
    </citation>
    <scope>NUCLEOTIDE SEQUENCE [LARGE SCALE GENOMIC DNA]</scope>
    <source>
        <strain evidence="11 12">JCM 31229</strain>
    </source>
</reference>
<gene>
    <name evidence="11" type="ORF">K7G82_18895</name>
</gene>
<keyword evidence="5" id="KW-0136">Cellulose degradation</keyword>
<accession>A0ABS7PSR6</accession>
<keyword evidence="3 10" id="KW-0732">Signal</keyword>
<evidence type="ECO:0000256" key="4">
    <source>
        <dbReference type="ARBA" id="ARBA00022801"/>
    </source>
</evidence>
<organism evidence="11 12">
    <name type="scientific">Sphingomonas colocasiae</name>
    <dbReference type="NCBI Taxonomy" id="1848973"/>
    <lineage>
        <taxon>Bacteria</taxon>
        <taxon>Pseudomonadati</taxon>
        <taxon>Pseudomonadota</taxon>
        <taxon>Alphaproteobacteria</taxon>
        <taxon>Sphingomonadales</taxon>
        <taxon>Sphingomonadaceae</taxon>
        <taxon>Sphingomonas</taxon>
    </lineage>
</organism>
<keyword evidence="4 9" id="KW-0378">Hydrolase</keyword>
<dbReference type="InterPro" id="IPR012341">
    <property type="entry name" value="6hp_glycosidase-like_sf"/>
</dbReference>
<dbReference type="Pfam" id="PF01270">
    <property type="entry name" value="Glyco_hydro_8"/>
    <property type="match status" value="1"/>
</dbReference>
<dbReference type="InterPro" id="IPR002037">
    <property type="entry name" value="Glyco_hydro_8"/>
</dbReference>
<evidence type="ECO:0000256" key="3">
    <source>
        <dbReference type="ARBA" id="ARBA00022729"/>
    </source>
</evidence>
<keyword evidence="7 9" id="KW-0624">Polysaccharide degradation</keyword>
<dbReference type="Proteomes" id="UP000706039">
    <property type="component" value="Unassembled WGS sequence"/>
</dbReference>
<evidence type="ECO:0000256" key="2">
    <source>
        <dbReference type="ARBA" id="ARBA00009209"/>
    </source>
</evidence>
<dbReference type="PRINTS" id="PR00735">
    <property type="entry name" value="GLHYDRLASE8"/>
</dbReference>
<dbReference type="Gene3D" id="1.50.10.10">
    <property type="match status" value="1"/>
</dbReference>
<dbReference type="EMBL" id="JAINVV010000009">
    <property type="protein sequence ID" value="MBY8824380.1"/>
    <property type="molecule type" value="Genomic_DNA"/>
</dbReference>
<dbReference type="EC" id="3.2.1.-" evidence="9"/>
<evidence type="ECO:0000256" key="5">
    <source>
        <dbReference type="ARBA" id="ARBA00023001"/>
    </source>
</evidence>
<dbReference type="SUPFAM" id="SSF48208">
    <property type="entry name" value="Six-hairpin glycosidases"/>
    <property type="match status" value="1"/>
</dbReference>
<evidence type="ECO:0000256" key="7">
    <source>
        <dbReference type="ARBA" id="ARBA00023326"/>
    </source>
</evidence>
<dbReference type="PROSITE" id="PS51257">
    <property type="entry name" value="PROKAR_LIPOPROTEIN"/>
    <property type="match status" value="1"/>
</dbReference>
<dbReference type="InterPro" id="IPR019834">
    <property type="entry name" value="Glyco_hydro_8_CS"/>
</dbReference>
<keyword evidence="6 9" id="KW-0326">Glycosidase</keyword>
<evidence type="ECO:0000313" key="11">
    <source>
        <dbReference type="EMBL" id="MBY8824380.1"/>
    </source>
</evidence>
<name>A0ABS7PSR6_9SPHN</name>
<feature type="signal peptide" evidence="10">
    <location>
        <begin position="1"/>
        <end position="22"/>
    </location>
</feature>
<sequence length="333" mass="36218">MDIERRAFLALSMLMMSGCASAAPKKPVQLAGWDAFKARYLLSEGRIADSGNGGISHSEGQGYAMLLAEITGDRDSFDRLHGWTETTLIRPHEALFSWRFEPGKGVTDPNNATDGDILIAWALMRAAVRWRDARYGARATAIRAAIHAHLVRKQGSRTVLLPGLAGFDHAGRTTINLSYYIWPALDAFRKADGADRWAAVIADGEKLLVEARAGPLQLPTDWTDIGADGHAAPAADKPPRFGFDAIRIPLYLALGNRRAGAETIARFWRSYAEPGKPIPAWVDVKTGEVAPYPLSDGGYALVRRLLGPAAPMRPEASPADYYSTVLKLLAQIS</sequence>
<evidence type="ECO:0000313" key="12">
    <source>
        <dbReference type="Proteomes" id="UP000706039"/>
    </source>
</evidence>
<evidence type="ECO:0000256" key="9">
    <source>
        <dbReference type="RuleBase" id="RU361167"/>
    </source>
</evidence>
<dbReference type="PROSITE" id="PS00812">
    <property type="entry name" value="GLYCOSYL_HYDROL_F8"/>
    <property type="match status" value="1"/>
</dbReference>
<comment type="caution">
    <text evidence="11">The sequence shown here is derived from an EMBL/GenBank/DDBJ whole genome shotgun (WGS) entry which is preliminary data.</text>
</comment>
<evidence type="ECO:0000256" key="1">
    <source>
        <dbReference type="ARBA" id="ARBA00000966"/>
    </source>
</evidence>
<evidence type="ECO:0000256" key="6">
    <source>
        <dbReference type="ARBA" id="ARBA00023295"/>
    </source>
</evidence>
<proteinExistence type="inferred from homology"/>
<keyword evidence="7 9" id="KW-0119">Carbohydrate metabolism</keyword>
<keyword evidence="12" id="KW-1185">Reference proteome</keyword>
<protein>
    <recommendedName>
        <fullName evidence="9">Glucanase</fullName>
        <ecNumber evidence="9">3.2.1.-</ecNumber>
    </recommendedName>
</protein>
<evidence type="ECO:0000256" key="8">
    <source>
        <dbReference type="PROSITE-ProRule" id="PRU10058"/>
    </source>
</evidence>
<comment type="catalytic activity">
    <reaction evidence="1">
        <text>Endohydrolysis of (1-&gt;4)-beta-D-glucosidic linkages in cellulose, lichenin and cereal beta-D-glucans.</text>
        <dbReference type="EC" id="3.2.1.4"/>
    </reaction>
</comment>
<evidence type="ECO:0000256" key="10">
    <source>
        <dbReference type="SAM" id="SignalP"/>
    </source>
</evidence>
<feature type="active site" description="Nucleophile" evidence="8">
    <location>
        <position position="114"/>
    </location>
</feature>
<feature type="chain" id="PRO_5046269146" description="Glucanase" evidence="10">
    <location>
        <begin position="23"/>
        <end position="333"/>
    </location>
</feature>
<comment type="similarity">
    <text evidence="2 9">Belongs to the glycosyl hydrolase 8 (cellulase D) family.</text>
</comment>
<dbReference type="InterPro" id="IPR008928">
    <property type="entry name" value="6-hairpin_glycosidase_sf"/>
</dbReference>